<dbReference type="CDD" id="cd05233">
    <property type="entry name" value="SDR_c"/>
    <property type="match status" value="1"/>
</dbReference>
<dbReference type="PANTHER" id="PTHR43639">
    <property type="entry name" value="OXIDOREDUCTASE, SHORT-CHAIN DEHYDROGENASE/REDUCTASE FAMILY (AFU_ORTHOLOGUE AFUA_5G02870)"/>
    <property type="match status" value="1"/>
</dbReference>
<dbReference type="eggNOG" id="arCOG01261">
    <property type="taxonomic scope" value="Archaea"/>
</dbReference>
<organism evidence="5 6">
    <name type="scientific">Natronobacterium lacisalsi AJ5</name>
    <dbReference type="NCBI Taxonomy" id="358396"/>
    <lineage>
        <taxon>Archaea</taxon>
        <taxon>Methanobacteriati</taxon>
        <taxon>Methanobacteriota</taxon>
        <taxon>Stenosarchaea group</taxon>
        <taxon>Halobacteria</taxon>
        <taxon>Halobacteriales</taxon>
        <taxon>Natrialbaceae</taxon>
        <taxon>Natronobacterium</taxon>
    </lineage>
</organism>
<keyword evidence="6" id="KW-1185">Reference proteome</keyword>
<sequence>MDGPDLSDHTVLVTGSAKGVGRELLLSTADCGARTAVHYHTSADAAREVADEALERGAEDATTVQADVTDPGSVDGLFSTVESELGTVDVLVNNVGDFAPTHWEDLEFETWKRVFATNVDGTYLCSKRALPAMRERDDDYGRIVNVGYASSEKGLVSPRNFPYFAAKASVLMFTRMLAADTQDDGITVNAISPYVVENSDVFPDELPRDRPASYEDLVQPLYFFLDPETDYVSGENVEVDGGWLPESV</sequence>
<dbReference type="RefSeq" id="WP_007140543.1">
    <property type="nucleotide sequence ID" value="NZ_AOLZ01000022.1"/>
</dbReference>
<keyword evidence="2" id="KW-0560">Oxidoreductase</keyword>
<dbReference type="KEGG" id="hlc:CHINAEXTREME19555"/>
<accession>M0LS96</accession>
<dbReference type="Gene3D" id="3.40.50.720">
    <property type="entry name" value="NAD(P)-binding Rossmann-like Domain"/>
    <property type="match status" value="1"/>
</dbReference>
<name>M0LS96_NATLA</name>
<reference evidence="4 7" key="1">
    <citation type="journal article" date="2011" name="J. Bacteriol.">
        <title>Genome sequence of Halobiforma lacisalsi AJ5, an extremely halophilic archaeon which harbors a bop gene.</title>
        <authorList>
            <person name="Jiang X."/>
            <person name="Wang S."/>
            <person name="Cheng H."/>
            <person name="Huo Y."/>
            <person name="Zhang X."/>
            <person name="Zhu X."/>
            <person name="Han X."/>
            <person name="Ni P."/>
            <person name="Wu M."/>
        </authorList>
    </citation>
    <scope>NUCLEOTIDE SEQUENCE [LARGE SCALE GENOMIC DNA]</scope>
    <source>
        <strain evidence="4 7">AJ5</strain>
    </source>
</reference>
<dbReference type="EMBL" id="AOLZ01000022">
    <property type="protein sequence ID" value="EMA35988.1"/>
    <property type="molecule type" value="Genomic_DNA"/>
</dbReference>
<evidence type="ECO:0000313" key="6">
    <source>
        <dbReference type="Proteomes" id="UP000011555"/>
    </source>
</evidence>
<evidence type="ECO:0000313" key="7">
    <source>
        <dbReference type="Proteomes" id="UP000186547"/>
    </source>
</evidence>
<dbReference type="PANTHER" id="PTHR43639:SF1">
    <property type="entry name" value="SHORT-CHAIN DEHYDROGENASE_REDUCTASE FAMILY PROTEIN"/>
    <property type="match status" value="1"/>
</dbReference>
<evidence type="ECO:0000256" key="1">
    <source>
        <dbReference type="ARBA" id="ARBA00006484"/>
    </source>
</evidence>
<evidence type="ECO:0000313" key="5">
    <source>
        <dbReference type="EMBL" id="EMA35988.1"/>
    </source>
</evidence>
<protein>
    <submittedName>
        <fullName evidence="5">3-oxoacyl-ACP reductase</fullName>
    </submittedName>
    <submittedName>
        <fullName evidence="4">Oxidoreductase</fullName>
    </submittedName>
</protein>
<dbReference type="PRINTS" id="PR00080">
    <property type="entry name" value="SDRFAMILY"/>
</dbReference>
<dbReference type="STRING" id="358396.CHINAEXTREME_19555"/>
<proteinExistence type="inferred from homology"/>
<dbReference type="PATRIC" id="fig|358396.7.peg.818"/>
<dbReference type="GO" id="GO:0016491">
    <property type="term" value="F:oxidoreductase activity"/>
    <property type="evidence" value="ECO:0007669"/>
    <property type="project" value="UniProtKB-KW"/>
</dbReference>
<gene>
    <name evidence="5" type="ORF">C445_03993</name>
    <name evidence="4" type="ORF">CHINAEXTREME_19555</name>
</gene>
<dbReference type="Proteomes" id="UP000011555">
    <property type="component" value="Unassembled WGS sequence"/>
</dbReference>
<dbReference type="InterPro" id="IPR036291">
    <property type="entry name" value="NAD(P)-bd_dom_sf"/>
</dbReference>
<dbReference type="AlphaFoldDB" id="M0LS96"/>
<dbReference type="SUPFAM" id="SSF51735">
    <property type="entry name" value="NAD(P)-binding Rossmann-fold domains"/>
    <property type="match status" value="1"/>
</dbReference>
<dbReference type="PRINTS" id="PR00081">
    <property type="entry name" value="GDHRDH"/>
</dbReference>
<reference evidence="4" key="3">
    <citation type="submission" date="2017-01" db="EMBL/GenBank/DDBJ databases">
        <authorList>
            <person name="Mah S.A."/>
            <person name="Swanson W.J."/>
            <person name="Moy G.W."/>
            <person name="Vacquier V.D."/>
        </authorList>
    </citation>
    <scope>NUCLEOTIDE SEQUENCE</scope>
    <source>
        <strain evidence="4">AJ5</strain>
    </source>
</reference>
<dbReference type="GeneID" id="30923369"/>
<comment type="similarity">
    <text evidence="1 3">Belongs to the short-chain dehydrogenases/reductases (SDR) family.</text>
</comment>
<evidence type="ECO:0000256" key="2">
    <source>
        <dbReference type="ARBA" id="ARBA00023002"/>
    </source>
</evidence>
<evidence type="ECO:0000256" key="3">
    <source>
        <dbReference type="RuleBase" id="RU000363"/>
    </source>
</evidence>
<dbReference type="EMBL" id="CP019285">
    <property type="protein sequence ID" value="APW99830.1"/>
    <property type="molecule type" value="Genomic_DNA"/>
</dbReference>
<dbReference type="Pfam" id="PF00106">
    <property type="entry name" value="adh_short"/>
    <property type="match status" value="1"/>
</dbReference>
<dbReference type="InterPro" id="IPR002347">
    <property type="entry name" value="SDR_fam"/>
</dbReference>
<reference evidence="5 6" key="2">
    <citation type="journal article" date="2014" name="PLoS Genet.">
        <title>Phylogenetically driven sequencing of extremely halophilic archaea reveals strategies for static and dynamic osmo-response.</title>
        <authorList>
            <person name="Becker E.A."/>
            <person name="Seitzer P.M."/>
            <person name="Tritt A."/>
            <person name="Larsen D."/>
            <person name="Krusor M."/>
            <person name="Yao A.I."/>
            <person name="Wu D."/>
            <person name="Madern D."/>
            <person name="Eisen J.A."/>
            <person name="Darling A.E."/>
            <person name="Facciotti M.T."/>
        </authorList>
    </citation>
    <scope>NUCLEOTIDE SEQUENCE [LARGE SCALE GENOMIC DNA]</scope>
    <source>
        <strain evidence="5 6">AJ5</strain>
    </source>
</reference>
<dbReference type="Proteomes" id="UP000186547">
    <property type="component" value="Chromosome"/>
</dbReference>
<evidence type="ECO:0000313" key="4">
    <source>
        <dbReference type="EMBL" id="APW99830.1"/>
    </source>
</evidence>